<dbReference type="PANTHER" id="PTHR42899">
    <property type="entry name" value="SPERMATOGENESIS-ASSOCIATED PROTEIN 20"/>
    <property type="match status" value="1"/>
</dbReference>
<dbReference type="InterPro" id="IPR024705">
    <property type="entry name" value="Ssp411"/>
</dbReference>
<reference evidence="2" key="1">
    <citation type="journal article" date="2023" name="Int. J. Syst. Evol. Microbiol.">
        <title>Mesoterricola silvestris gen. nov., sp. nov., Mesoterricola sediminis sp. nov., Geothrix oryzae sp. nov., Geothrix edaphica sp. nov., Geothrix rubra sp. nov., and Geothrix limicola sp. nov., six novel members of Acidobacteriota isolated from soils.</title>
        <authorList>
            <person name="Itoh H."/>
            <person name="Sugisawa Y."/>
            <person name="Mise K."/>
            <person name="Xu Z."/>
            <person name="Kuniyasu M."/>
            <person name="Ushijima N."/>
            <person name="Kawano K."/>
            <person name="Kobayashi E."/>
            <person name="Shiratori Y."/>
            <person name="Masuda Y."/>
            <person name="Senoo K."/>
        </authorList>
    </citation>
    <scope>NUCLEOTIDE SEQUENCE</scope>
    <source>
        <strain evidence="2">W786</strain>
    </source>
</reference>
<dbReference type="Gene3D" id="1.50.10.10">
    <property type="match status" value="1"/>
</dbReference>
<feature type="domain" description="Spermatogenesis-associated protein 20-like TRX" evidence="1">
    <location>
        <begin position="2"/>
        <end position="162"/>
    </location>
</feature>
<dbReference type="PIRSF" id="PIRSF006402">
    <property type="entry name" value="UCP006402_thioredoxin"/>
    <property type="match status" value="1"/>
</dbReference>
<dbReference type="KEGG" id="msea:METESE_26970"/>
<evidence type="ECO:0000313" key="3">
    <source>
        <dbReference type="Proteomes" id="UP001228113"/>
    </source>
</evidence>
<dbReference type="InterPro" id="IPR012341">
    <property type="entry name" value="6hp_glycosidase-like_sf"/>
</dbReference>
<dbReference type="InterPro" id="IPR036249">
    <property type="entry name" value="Thioredoxin-like_sf"/>
</dbReference>
<sequence length="650" mass="71038">MPNRLADATSPYLLQHAHNPVDWHPWDDEALALARREDRPIFLSIGYSACHWCHVMERESFEDPDVAAELNAHFVPIKVDREERPDLDDLFMGAVQAISGRGGWPMSVWLTPDLRPFYGGTYYPPRARQGMPGFLDLLRRIRSAWAGQREALESDAGQLAALLAREVPSAPALPGPEVVREALAWHAQAYDHRWGGFGAAPKFPQPANLELLLRRGGEDGRRMALATLDAMDRGGIRDHLGGGFARYSVDARWAVPHFEKMLYDNAQLASVHLEAHRLTGEPRYADVAVEILDYLLRDMRDPAGAFHASEDADSEGHEGRFYVFTPADAEAALGPEDGARACAAYGITPEGNFEAGATVLHLAGPALAEDLRLRLRAWRDRRVRPGRDDKIVASWNGLALSAFAQAARTLGREAHLRAAQDLARFLRRELWRDGLLLRTWRGGRAHTPAFLEDYGAVACGLLDLYQADFDPAWARWARELGEGILAAFQDPAGGFFASPARHDLPIRQKPLHDGAMPSGNALAARALRNLHRLFGHGPFLEGAEGAVRAAAPWLERSPAGAAAMAEVLASLRAPDPEVAIAGDPADPRTRALLAEARRQAAPGALVTLVEADPGLPLHAGRRSPEPCAFVCRGQACLAPVKKPDDLVLPS</sequence>
<evidence type="ECO:0000259" key="1">
    <source>
        <dbReference type="Pfam" id="PF03190"/>
    </source>
</evidence>
<dbReference type="SUPFAM" id="SSF48208">
    <property type="entry name" value="Six-hairpin glycosidases"/>
    <property type="match status" value="1"/>
</dbReference>
<name>A0AA48GU05_9BACT</name>
<keyword evidence="3" id="KW-1185">Reference proteome</keyword>
<dbReference type="Pfam" id="PF03190">
    <property type="entry name" value="Thioredox_DsbH"/>
    <property type="match status" value="1"/>
</dbReference>
<dbReference type="Gene3D" id="3.40.30.10">
    <property type="entry name" value="Glutaredoxin"/>
    <property type="match status" value="1"/>
</dbReference>
<organism evidence="2 3">
    <name type="scientific">Mesoterricola sediminis</name>
    <dbReference type="NCBI Taxonomy" id="2927980"/>
    <lineage>
        <taxon>Bacteria</taxon>
        <taxon>Pseudomonadati</taxon>
        <taxon>Acidobacteriota</taxon>
        <taxon>Holophagae</taxon>
        <taxon>Holophagales</taxon>
        <taxon>Holophagaceae</taxon>
        <taxon>Mesoterricola</taxon>
    </lineage>
</organism>
<accession>A0AA48GU05</accession>
<dbReference type="RefSeq" id="WP_316410400.1">
    <property type="nucleotide sequence ID" value="NZ_AP027081.1"/>
</dbReference>
<dbReference type="GO" id="GO:0005975">
    <property type="term" value="P:carbohydrate metabolic process"/>
    <property type="evidence" value="ECO:0007669"/>
    <property type="project" value="InterPro"/>
</dbReference>
<proteinExistence type="predicted"/>
<dbReference type="CDD" id="cd02955">
    <property type="entry name" value="SSP411"/>
    <property type="match status" value="1"/>
</dbReference>
<dbReference type="PANTHER" id="PTHR42899:SF1">
    <property type="entry name" value="SPERMATOGENESIS-ASSOCIATED PROTEIN 20"/>
    <property type="match status" value="1"/>
</dbReference>
<gene>
    <name evidence="2" type="ORF">METESE_26970</name>
</gene>
<evidence type="ECO:0000313" key="2">
    <source>
        <dbReference type="EMBL" id="BDU77739.1"/>
    </source>
</evidence>
<dbReference type="Proteomes" id="UP001228113">
    <property type="component" value="Chromosome"/>
</dbReference>
<dbReference type="InterPro" id="IPR004879">
    <property type="entry name" value="Ssp411-like_TRX"/>
</dbReference>
<dbReference type="AlphaFoldDB" id="A0AA48GU05"/>
<dbReference type="SUPFAM" id="SSF52833">
    <property type="entry name" value="Thioredoxin-like"/>
    <property type="match status" value="1"/>
</dbReference>
<protein>
    <submittedName>
        <fullName evidence="2">Thioredoxin domain-containing protein</fullName>
    </submittedName>
</protein>
<dbReference type="EMBL" id="AP027081">
    <property type="protein sequence ID" value="BDU77739.1"/>
    <property type="molecule type" value="Genomic_DNA"/>
</dbReference>
<dbReference type="InterPro" id="IPR008928">
    <property type="entry name" value="6-hairpin_glycosidase_sf"/>
</dbReference>